<proteinExistence type="predicted"/>
<reference evidence="2" key="1">
    <citation type="journal article" date="2021" name="Microb. Physiol.">
        <title>Proteogenomic Insights into the Physiology of Marine, Sulfate-Reducing, Filamentous Desulfonema limicola and Desulfonema magnum.</title>
        <authorList>
            <person name="Schnaars V."/>
            <person name="Wohlbrand L."/>
            <person name="Scheve S."/>
            <person name="Hinrichs C."/>
            <person name="Reinhardt R."/>
            <person name="Rabus R."/>
        </authorList>
    </citation>
    <scope>NUCLEOTIDE SEQUENCE</scope>
    <source>
        <strain evidence="2">4be13</strain>
    </source>
</reference>
<dbReference type="AlphaFoldDB" id="A0A975BIJ9"/>
<keyword evidence="3" id="KW-1185">Reference proteome</keyword>
<dbReference type="EMBL" id="CP061800">
    <property type="protein sequence ID" value="QTA86057.1"/>
    <property type="molecule type" value="Genomic_DNA"/>
</dbReference>
<evidence type="ECO:0000256" key="1">
    <source>
        <dbReference type="SAM" id="MobiDB-lite"/>
    </source>
</evidence>
<name>A0A975BIJ9_9BACT</name>
<dbReference type="Pfam" id="PF13689">
    <property type="entry name" value="DUF4154"/>
    <property type="match status" value="1"/>
</dbReference>
<sequence length="250" mass="29045">MHNKFQKGELFRIFFRMPVIIILCLMVFTVFQTHAQERGRPPKTERSDQHIRSRSLPKSEPDRFCRMKHSSHSHGKFVLGNEYHVKAGFIYNFIKFTKWPRKTFQNSTSPFALCIASDSFFNDIISSLGLKIPGCSENEAFRILGGKNVRGRKLDIKECNNDKDIQGCHVLFICSENKEFILDVLNTAKNQNILTIGEFQGFERMGGIINFFTEKNRLRFRINIDAANRAGLKLRSQLLMSAEIFREERE</sequence>
<dbReference type="Proteomes" id="UP000663722">
    <property type="component" value="Chromosome"/>
</dbReference>
<dbReference type="InterPro" id="IPR025293">
    <property type="entry name" value="YfiR/HmsC-like"/>
</dbReference>
<accession>A0A975BIJ9</accession>
<evidence type="ECO:0000313" key="3">
    <source>
        <dbReference type="Proteomes" id="UP000663722"/>
    </source>
</evidence>
<feature type="region of interest" description="Disordered" evidence="1">
    <location>
        <begin position="38"/>
        <end position="63"/>
    </location>
</feature>
<dbReference type="RefSeq" id="WP_207681855.1">
    <property type="nucleotide sequence ID" value="NZ_CP061800.1"/>
</dbReference>
<dbReference type="KEGG" id="dmm:dnm_020750"/>
<protein>
    <submittedName>
        <fullName evidence="2">YfiR-like (DUF4154) domain-containing protein</fullName>
    </submittedName>
</protein>
<organism evidence="2 3">
    <name type="scientific">Desulfonema magnum</name>
    <dbReference type="NCBI Taxonomy" id="45655"/>
    <lineage>
        <taxon>Bacteria</taxon>
        <taxon>Pseudomonadati</taxon>
        <taxon>Thermodesulfobacteriota</taxon>
        <taxon>Desulfobacteria</taxon>
        <taxon>Desulfobacterales</taxon>
        <taxon>Desulfococcaceae</taxon>
        <taxon>Desulfonema</taxon>
    </lineage>
</organism>
<gene>
    <name evidence="2" type="ORF">dnm_020750</name>
</gene>
<evidence type="ECO:0000313" key="2">
    <source>
        <dbReference type="EMBL" id="QTA86057.1"/>
    </source>
</evidence>